<evidence type="ECO:0000313" key="4">
    <source>
        <dbReference type="Proteomes" id="UP000621500"/>
    </source>
</evidence>
<comment type="caution">
    <text evidence="3">The sequence shown here is derived from an EMBL/GenBank/DDBJ whole genome shotgun (WGS) entry which is preliminary data.</text>
</comment>
<name>A0ABQ4ELY1_9ACTN</name>
<feature type="transmembrane region" description="Helical" evidence="1">
    <location>
        <begin position="56"/>
        <end position="76"/>
    </location>
</feature>
<gene>
    <name evidence="3" type="ORF">Pma05_23260</name>
</gene>
<dbReference type="InterPro" id="IPR043831">
    <property type="entry name" value="DUF5808"/>
</dbReference>
<keyword evidence="4" id="KW-1185">Reference proteome</keyword>
<dbReference type="EMBL" id="BONX01000012">
    <property type="protein sequence ID" value="GIG95753.1"/>
    <property type="molecule type" value="Genomic_DNA"/>
</dbReference>
<protein>
    <submittedName>
        <fullName evidence="3">Membrane protein</fullName>
    </submittedName>
</protein>
<dbReference type="RefSeq" id="WP_203857329.1">
    <property type="nucleotide sequence ID" value="NZ_BAAAZQ010000008.1"/>
</dbReference>
<dbReference type="PANTHER" id="PTHR37810">
    <property type="entry name" value="IMMUNITY PROTEIN SDPI"/>
    <property type="match status" value="1"/>
</dbReference>
<evidence type="ECO:0000259" key="2">
    <source>
        <dbReference type="Pfam" id="PF19124"/>
    </source>
</evidence>
<dbReference type="PANTHER" id="PTHR37810:SF5">
    <property type="entry name" value="IMMUNITY PROTEIN SDPI"/>
    <property type="match status" value="1"/>
</dbReference>
<dbReference type="Proteomes" id="UP000621500">
    <property type="component" value="Unassembled WGS sequence"/>
</dbReference>
<proteinExistence type="predicted"/>
<organism evidence="3 4">
    <name type="scientific">Plantactinospora mayteni</name>
    <dbReference type="NCBI Taxonomy" id="566021"/>
    <lineage>
        <taxon>Bacteria</taxon>
        <taxon>Bacillati</taxon>
        <taxon>Actinomycetota</taxon>
        <taxon>Actinomycetes</taxon>
        <taxon>Micromonosporales</taxon>
        <taxon>Micromonosporaceae</taxon>
        <taxon>Plantactinospora</taxon>
    </lineage>
</organism>
<keyword evidence="1" id="KW-1133">Transmembrane helix</keyword>
<feature type="transmembrane region" description="Helical" evidence="1">
    <location>
        <begin position="143"/>
        <end position="162"/>
    </location>
</feature>
<feature type="transmembrane region" description="Helical" evidence="1">
    <location>
        <begin position="187"/>
        <end position="211"/>
    </location>
</feature>
<feature type="transmembrane region" description="Helical" evidence="1">
    <location>
        <begin position="82"/>
        <end position="103"/>
    </location>
</feature>
<keyword evidence="1" id="KW-0472">Membrane</keyword>
<evidence type="ECO:0000256" key="1">
    <source>
        <dbReference type="SAM" id="Phobius"/>
    </source>
</evidence>
<reference evidence="3 4" key="1">
    <citation type="submission" date="2021-01" db="EMBL/GenBank/DDBJ databases">
        <title>Whole genome shotgun sequence of Plantactinospora mayteni NBRC 109088.</title>
        <authorList>
            <person name="Komaki H."/>
            <person name="Tamura T."/>
        </authorList>
    </citation>
    <scope>NUCLEOTIDE SEQUENCE [LARGE SCALE GENOMIC DNA]</scope>
    <source>
        <strain evidence="3 4">NBRC 109088</strain>
    </source>
</reference>
<accession>A0ABQ4ELY1</accession>
<feature type="domain" description="DUF5808" evidence="2">
    <location>
        <begin position="329"/>
        <end position="353"/>
    </location>
</feature>
<sequence length="374" mass="39872">MMTAAWINLALLTIVGSAWMMPSVQRPTLPFGVRVPAQRAGDAAIAGQVRTFRGRVAASGLVGLLTAVALTLTVAGDGDDERVALVGLAPTVALMLLVALFYLRARQAIQRVKAEDGWYSGVAQRVAVDTSLRTGPERLPWPWVLPALLVPLVTLAVGIAGYPEMPERVPIRTNGSTVVAWQAKSPWVVGVPVAIELVTTVLLVALVAWSYRSRPDLEPSAPRRSALQHRLFLRRVSRALLVLATCGNLTILFAYVPIWQGRAPGPLATAAMLLSALLGTAYVVVVAVRAGQGGSRIATVPAPSAERPDAAHTDDDRYWRFAGLCYVNRDDPAILVQKRIGVGWTFNFGNPRSLLLLAAVLAALLAGILVPALG</sequence>
<feature type="transmembrane region" description="Helical" evidence="1">
    <location>
        <begin position="267"/>
        <end position="288"/>
    </location>
</feature>
<dbReference type="Pfam" id="PF19124">
    <property type="entry name" value="DUF5808"/>
    <property type="match status" value="1"/>
</dbReference>
<keyword evidence="1" id="KW-0812">Transmembrane</keyword>
<evidence type="ECO:0000313" key="3">
    <source>
        <dbReference type="EMBL" id="GIG95753.1"/>
    </source>
</evidence>
<feature type="transmembrane region" description="Helical" evidence="1">
    <location>
        <begin position="232"/>
        <end position="255"/>
    </location>
</feature>
<feature type="transmembrane region" description="Helical" evidence="1">
    <location>
        <begin position="354"/>
        <end position="373"/>
    </location>
</feature>